<dbReference type="Proteomes" id="UP000245506">
    <property type="component" value="Unassembled WGS sequence"/>
</dbReference>
<keyword evidence="2" id="KW-0813">Transport</keyword>
<evidence type="ECO:0000313" key="9">
    <source>
        <dbReference type="EMBL" id="PWQ96188.1"/>
    </source>
</evidence>
<dbReference type="SUPFAM" id="SSF52833">
    <property type="entry name" value="Thioredoxin-like"/>
    <property type="match status" value="1"/>
</dbReference>
<comment type="similarity">
    <text evidence="1">Belongs to the thioredoxin family.</text>
</comment>
<dbReference type="FunFam" id="3.40.30.10:FF:000001">
    <property type="entry name" value="Thioredoxin"/>
    <property type="match status" value="1"/>
</dbReference>
<dbReference type="CDD" id="cd02947">
    <property type="entry name" value="TRX_family"/>
    <property type="match status" value="1"/>
</dbReference>
<comment type="caution">
    <text evidence="9">The sequence shown here is derived from an EMBL/GenBank/DDBJ whole genome shotgun (WGS) entry which is preliminary data.</text>
</comment>
<evidence type="ECO:0000256" key="6">
    <source>
        <dbReference type="ARBA" id="ARBA00023284"/>
    </source>
</evidence>
<keyword evidence="5" id="KW-1015">Disulfide bond</keyword>
<evidence type="ECO:0000256" key="2">
    <source>
        <dbReference type="ARBA" id="ARBA00022448"/>
    </source>
</evidence>
<evidence type="ECO:0000256" key="1">
    <source>
        <dbReference type="ARBA" id="ARBA00008987"/>
    </source>
</evidence>
<evidence type="ECO:0000256" key="5">
    <source>
        <dbReference type="ARBA" id="ARBA00023157"/>
    </source>
</evidence>
<dbReference type="Pfam" id="PF21352">
    <property type="entry name" value="Zn_ribbon_Thio2"/>
    <property type="match status" value="1"/>
</dbReference>
<keyword evidence="4" id="KW-0249">Electron transport</keyword>
<dbReference type="OrthoDB" id="9790390at2"/>
<dbReference type="PROSITE" id="PS51352">
    <property type="entry name" value="THIOREDOXIN_2"/>
    <property type="match status" value="1"/>
</dbReference>
<dbReference type="GO" id="GO:0046872">
    <property type="term" value="F:metal ion binding"/>
    <property type="evidence" value="ECO:0007669"/>
    <property type="project" value="UniProtKB-KW"/>
</dbReference>
<dbReference type="GO" id="GO:0015035">
    <property type="term" value="F:protein-disulfide reductase activity"/>
    <property type="evidence" value="ECO:0007669"/>
    <property type="project" value="UniProtKB-UniRule"/>
</dbReference>
<dbReference type="InterPro" id="IPR005746">
    <property type="entry name" value="Thioredoxin"/>
</dbReference>
<dbReference type="NCBIfam" id="TIGR01068">
    <property type="entry name" value="thioredoxin"/>
    <property type="match status" value="1"/>
</dbReference>
<dbReference type="GO" id="GO:0045454">
    <property type="term" value="P:cell redox homeostasis"/>
    <property type="evidence" value="ECO:0007669"/>
    <property type="project" value="TreeGrafter"/>
</dbReference>
<dbReference type="PANTHER" id="PTHR45663:SF11">
    <property type="entry name" value="GEO12009P1"/>
    <property type="match status" value="1"/>
</dbReference>
<dbReference type="InterPro" id="IPR013766">
    <property type="entry name" value="Thioredoxin_domain"/>
</dbReference>
<evidence type="ECO:0000256" key="3">
    <source>
        <dbReference type="ARBA" id="ARBA00022723"/>
    </source>
</evidence>
<evidence type="ECO:0000259" key="8">
    <source>
        <dbReference type="PROSITE" id="PS51352"/>
    </source>
</evidence>
<dbReference type="EMBL" id="QGKL01000029">
    <property type="protein sequence ID" value="PWQ96188.1"/>
    <property type="molecule type" value="Genomic_DNA"/>
</dbReference>
<dbReference type="InterPro" id="IPR017937">
    <property type="entry name" value="Thioredoxin_CS"/>
</dbReference>
<dbReference type="InterPro" id="IPR049299">
    <property type="entry name" value="Thio2_N"/>
</dbReference>
<sequence length="144" mass="15588">MSDSKHIVCPSCGATNRVPQDRLQQSPVCGKCKHTLLPATPTDLNDQNFAKFIGSNDLPVVVDFWAEWCGPCKQMAPAYNEAAGQLQSQAILAKLNTETAQSVAGKYAIRSIPTMIIFHKGREVARQSGAMSAGQIASWVKNNL</sequence>
<protein>
    <recommendedName>
        <fullName evidence="7">Thioredoxin</fullName>
    </recommendedName>
</protein>
<dbReference type="PRINTS" id="PR00421">
    <property type="entry name" value="THIOREDOXIN"/>
</dbReference>
<organism evidence="9 10">
    <name type="scientific">Leucothrix arctica</name>
    <dbReference type="NCBI Taxonomy" id="1481894"/>
    <lineage>
        <taxon>Bacteria</taxon>
        <taxon>Pseudomonadati</taxon>
        <taxon>Pseudomonadota</taxon>
        <taxon>Gammaproteobacteria</taxon>
        <taxon>Thiotrichales</taxon>
        <taxon>Thiotrichaceae</taxon>
        <taxon>Leucothrix</taxon>
    </lineage>
</organism>
<dbReference type="GO" id="GO:0005829">
    <property type="term" value="C:cytosol"/>
    <property type="evidence" value="ECO:0007669"/>
    <property type="project" value="TreeGrafter"/>
</dbReference>
<dbReference type="PROSITE" id="PS00194">
    <property type="entry name" value="THIOREDOXIN_1"/>
    <property type="match status" value="1"/>
</dbReference>
<evidence type="ECO:0000313" key="10">
    <source>
        <dbReference type="Proteomes" id="UP000245506"/>
    </source>
</evidence>
<dbReference type="AlphaFoldDB" id="A0A317CCA1"/>
<keyword evidence="3" id="KW-0479">Metal-binding</keyword>
<feature type="domain" description="Thioredoxin" evidence="8">
    <location>
        <begin position="30"/>
        <end position="144"/>
    </location>
</feature>
<dbReference type="NCBIfam" id="NF008229">
    <property type="entry name" value="PRK10996.1"/>
    <property type="match status" value="1"/>
</dbReference>
<evidence type="ECO:0000256" key="7">
    <source>
        <dbReference type="NCBIfam" id="TIGR01068"/>
    </source>
</evidence>
<dbReference type="Gene3D" id="2.30.30.380">
    <property type="entry name" value="Zn-finger domain of Sec23/24"/>
    <property type="match status" value="1"/>
</dbReference>
<dbReference type="RefSeq" id="WP_109823160.1">
    <property type="nucleotide sequence ID" value="NZ_QGKL01000029.1"/>
</dbReference>
<dbReference type="Pfam" id="PF00085">
    <property type="entry name" value="Thioredoxin"/>
    <property type="match status" value="1"/>
</dbReference>
<name>A0A317CCA1_9GAMM</name>
<dbReference type="PANTHER" id="PTHR45663">
    <property type="entry name" value="GEO12009P1"/>
    <property type="match status" value="1"/>
</dbReference>
<keyword evidence="6" id="KW-0676">Redox-active center</keyword>
<dbReference type="Gene3D" id="3.40.30.10">
    <property type="entry name" value="Glutaredoxin"/>
    <property type="match status" value="1"/>
</dbReference>
<dbReference type="InterPro" id="IPR036249">
    <property type="entry name" value="Thioredoxin-like_sf"/>
</dbReference>
<accession>A0A317CCA1</accession>
<reference evidence="9 10" key="1">
    <citation type="submission" date="2018-05" db="EMBL/GenBank/DDBJ databases">
        <title>Leucothrix arctica sp. nov., isolated from Arctic seawater.</title>
        <authorList>
            <person name="Choi A."/>
            <person name="Baek K."/>
        </authorList>
    </citation>
    <scope>NUCLEOTIDE SEQUENCE [LARGE SCALE GENOMIC DNA]</scope>
    <source>
        <strain evidence="9 10">IMCC9719</strain>
    </source>
</reference>
<evidence type="ECO:0000256" key="4">
    <source>
        <dbReference type="ARBA" id="ARBA00022982"/>
    </source>
</evidence>
<keyword evidence="10" id="KW-1185">Reference proteome</keyword>
<gene>
    <name evidence="9" type="ORF">DKT75_09340</name>
</gene>
<proteinExistence type="inferred from homology"/>